<dbReference type="InterPro" id="IPR000073">
    <property type="entry name" value="AB_hydrolase_1"/>
</dbReference>
<dbReference type="Proteomes" id="UP000001982">
    <property type="component" value="Chromosome"/>
</dbReference>
<evidence type="ECO:0000259" key="1">
    <source>
        <dbReference type="Pfam" id="PF00561"/>
    </source>
</evidence>
<organism evidence="2 3">
    <name type="scientific">Shewanella denitrificans (strain OS217 / ATCC BAA-1090 / DSM 15013)</name>
    <dbReference type="NCBI Taxonomy" id="318161"/>
    <lineage>
        <taxon>Bacteria</taxon>
        <taxon>Pseudomonadati</taxon>
        <taxon>Pseudomonadota</taxon>
        <taxon>Gammaproteobacteria</taxon>
        <taxon>Alteromonadales</taxon>
        <taxon>Shewanellaceae</taxon>
        <taxon>Shewanella</taxon>
    </lineage>
</organism>
<dbReference type="STRING" id="318161.Sden_1108"/>
<gene>
    <name evidence="2" type="ordered locus">Sden_1108</name>
</gene>
<dbReference type="EMBL" id="CP000302">
    <property type="protein sequence ID" value="ABE54396.1"/>
    <property type="molecule type" value="Genomic_DNA"/>
</dbReference>
<keyword evidence="2" id="KW-0378">Hydrolase</keyword>
<accession>Q12Q80</accession>
<protein>
    <submittedName>
        <fullName evidence="2">Alpha/beta hydrolase fold</fullName>
    </submittedName>
</protein>
<dbReference type="eggNOG" id="COG2267">
    <property type="taxonomic scope" value="Bacteria"/>
</dbReference>
<dbReference type="InterPro" id="IPR050471">
    <property type="entry name" value="AB_hydrolase"/>
</dbReference>
<dbReference type="ESTHER" id="9gamm-q3nyk5">
    <property type="family name" value="AlphaBeta_hydrolase"/>
</dbReference>
<dbReference type="OrthoDB" id="6251202at2"/>
<dbReference type="RefSeq" id="WP_011495558.1">
    <property type="nucleotide sequence ID" value="NC_007954.1"/>
</dbReference>
<proteinExistence type="predicted"/>
<dbReference type="PANTHER" id="PTHR43433">
    <property type="entry name" value="HYDROLASE, ALPHA/BETA FOLD FAMILY PROTEIN"/>
    <property type="match status" value="1"/>
</dbReference>
<dbReference type="InterPro" id="IPR029058">
    <property type="entry name" value="AB_hydrolase_fold"/>
</dbReference>
<dbReference type="SUPFAM" id="SSF53474">
    <property type="entry name" value="alpha/beta-Hydrolases"/>
    <property type="match status" value="1"/>
</dbReference>
<dbReference type="Gene3D" id="3.40.50.1820">
    <property type="entry name" value="alpha/beta hydrolase"/>
    <property type="match status" value="1"/>
</dbReference>
<evidence type="ECO:0000313" key="3">
    <source>
        <dbReference type="Proteomes" id="UP000001982"/>
    </source>
</evidence>
<dbReference type="Pfam" id="PF00561">
    <property type="entry name" value="Abhydrolase_1"/>
    <property type="match status" value="1"/>
</dbReference>
<keyword evidence="3" id="KW-1185">Reference proteome</keyword>
<name>Q12Q80_SHEDO</name>
<sequence length="232" mass="26136">MKQKLYLLPGTMCNHRLWTRLQPHLDSAFELIYLAIPRDMDLEQLAAHFHDIIGEDKICLIGFSLGGYIASLFATRYPERIAKLFVIANSPTALAVAELEQRSAILKFVQSHGYKGASRKKIANLFDDSIQQGELIDLVQQMDAELGEAEFISQYQHTSHRVDVIQALSGLNFPIHFYCSDQDPLVDVACLDELTAQSPQFLMHKTLGTGHMLPLEKPQQLAKHIHAWAALD</sequence>
<dbReference type="GO" id="GO:0016787">
    <property type="term" value="F:hydrolase activity"/>
    <property type="evidence" value="ECO:0007669"/>
    <property type="project" value="UniProtKB-KW"/>
</dbReference>
<dbReference type="DNASU" id="4017651"/>
<dbReference type="SMR" id="Q12Q80"/>
<dbReference type="KEGG" id="sdn:Sden_1108"/>
<feature type="domain" description="AB hydrolase-1" evidence="1">
    <location>
        <begin position="40"/>
        <end position="218"/>
    </location>
</feature>
<dbReference type="HOGENOM" id="CLU_020336_29_1_6"/>
<dbReference type="PANTHER" id="PTHR43433:SF1">
    <property type="entry name" value="BLL5160 PROTEIN"/>
    <property type="match status" value="1"/>
</dbReference>
<reference evidence="2 3" key="1">
    <citation type="submission" date="2006-03" db="EMBL/GenBank/DDBJ databases">
        <title>Complete sequence of Shewanella denitrificans OS217.</title>
        <authorList>
            <consortium name="US DOE Joint Genome Institute"/>
            <person name="Copeland A."/>
            <person name="Lucas S."/>
            <person name="Lapidus A."/>
            <person name="Barry K."/>
            <person name="Detter J.C."/>
            <person name="Glavina del Rio T."/>
            <person name="Hammon N."/>
            <person name="Israni S."/>
            <person name="Dalin E."/>
            <person name="Tice H."/>
            <person name="Pitluck S."/>
            <person name="Brettin T."/>
            <person name="Bruce D."/>
            <person name="Han C."/>
            <person name="Tapia R."/>
            <person name="Gilna P."/>
            <person name="Kiss H."/>
            <person name="Schmutz J."/>
            <person name="Larimer F."/>
            <person name="Land M."/>
            <person name="Hauser L."/>
            <person name="Kyrpides N."/>
            <person name="Lykidis A."/>
            <person name="Richardson P."/>
        </authorList>
    </citation>
    <scope>NUCLEOTIDE SEQUENCE [LARGE SCALE GENOMIC DNA]</scope>
    <source>
        <strain evidence="3">OS217 / ATCC BAA-1090 / DSM 15013</strain>
    </source>
</reference>
<evidence type="ECO:0000313" key="2">
    <source>
        <dbReference type="EMBL" id="ABE54396.1"/>
    </source>
</evidence>
<dbReference type="AlphaFoldDB" id="Q12Q80"/>